<dbReference type="InterPro" id="IPR005548">
    <property type="entry name" value="Cell_div_FtsQ/DivIB_C"/>
</dbReference>
<evidence type="ECO:0000256" key="4">
    <source>
        <dbReference type="ARBA" id="ARBA00022692"/>
    </source>
</evidence>
<sequence>MPDDKIVKAEDHIPALKEKRRKKTNRRLITYLSIFFILILLVVYFQSPLSHVRNITVEGSQLVEDKKIIDTSMIQTGTSMWQLEISEAESHIAELDEIKEVSVDRNLPSTVEIHVTEHERIAYVEDGDRYVPVLQNGTVLNAISTGSLSADAPVLKNFNDSSKLEAFTNELSKLGDGILNRISEVHYLPENEEENELFLYMNDGIEVVTYVNDFAENMGSYPAISREINPDTPGVLHMKMSAYFESWEEEEVEERLPAEVEQAQ</sequence>
<comment type="function">
    <text evidence="8">Cell division protein that may be involved in stabilizing or promoting the assembly of the division complex.</text>
</comment>
<reference evidence="10 11" key="1">
    <citation type="submission" date="2016-10" db="EMBL/GenBank/DDBJ databases">
        <authorList>
            <person name="de Groot N.N."/>
        </authorList>
    </citation>
    <scope>NUCLEOTIDE SEQUENCE [LARGE SCALE GENOMIC DNA]</scope>
    <source>
        <strain evidence="10 11">DSM 23995</strain>
    </source>
</reference>
<dbReference type="STRING" id="930128.SAMN05192532_101750"/>
<evidence type="ECO:0000256" key="2">
    <source>
        <dbReference type="ARBA" id="ARBA00022475"/>
    </source>
</evidence>
<feature type="transmembrane region" description="Helical" evidence="8">
    <location>
        <begin position="28"/>
        <end position="45"/>
    </location>
</feature>
<dbReference type="RefSeq" id="WP_091657493.1">
    <property type="nucleotide sequence ID" value="NZ_FONT01000001.1"/>
</dbReference>
<dbReference type="AlphaFoldDB" id="A0A1I2AAG9"/>
<keyword evidence="2 8" id="KW-1003">Cell membrane</keyword>
<evidence type="ECO:0000259" key="9">
    <source>
        <dbReference type="PROSITE" id="PS51779"/>
    </source>
</evidence>
<dbReference type="Gene3D" id="3.40.50.10960">
    <property type="match status" value="1"/>
</dbReference>
<organism evidence="10 11">
    <name type="scientific">Alteribacillus iranensis</name>
    <dbReference type="NCBI Taxonomy" id="930128"/>
    <lineage>
        <taxon>Bacteria</taxon>
        <taxon>Bacillati</taxon>
        <taxon>Bacillota</taxon>
        <taxon>Bacilli</taxon>
        <taxon>Bacillales</taxon>
        <taxon>Bacillaceae</taxon>
        <taxon>Alteribacillus</taxon>
    </lineage>
</organism>
<dbReference type="EMBL" id="FONT01000001">
    <property type="protein sequence ID" value="SFE40856.1"/>
    <property type="molecule type" value="Genomic_DNA"/>
</dbReference>
<evidence type="ECO:0000256" key="8">
    <source>
        <dbReference type="HAMAP-Rule" id="MF_00912"/>
    </source>
</evidence>
<proteinExistence type="inferred from homology"/>
<evidence type="ECO:0000256" key="6">
    <source>
        <dbReference type="ARBA" id="ARBA00023136"/>
    </source>
</evidence>
<evidence type="ECO:0000256" key="1">
    <source>
        <dbReference type="ARBA" id="ARBA00004370"/>
    </source>
</evidence>
<evidence type="ECO:0000256" key="5">
    <source>
        <dbReference type="ARBA" id="ARBA00022989"/>
    </source>
</evidence>
<accession>A0A1I2AAG9</accession>
<keyword evidence="4 8" id="KW-0812">Transmembrane</keyword>
<dbReference type="PANTHER" id="PTHR37820:SF1">
    <property type="entry name" value="CELL DIVISION PROTEIN FTSQ"/>
    <property type="match status" value="1"/>
</dbReference>
<gene>
    <name evidence="8" type="primary">divIB</name>
    <name evidence="10" type="ORF">SAMN05192532_101750</name>
</gene>
<dbReference type="HAMAP" id="MF_00912">
    <property type="entry name" value="DivIB"/>
    <property type="match status" value="1"/>
</dbReference>
<keyword evidence="11" id="KW-1185">Reference proteome</keyword>
<evidence type="ECO:0000313" key="10">
    <source>
        <dbReference type="EMBL" id="SFE40856.1"/>
    </source>
</evidence>
<keyword evidence="7 8" id="KW-0131">Cell cycle</keyword>
<dbReference type="Pfam" id="PF03799">
    <property type="entry name" value="FtsQ_DivIB_C"/>
    <property type="match status" value="1"/>
</dbReference>
<dbReference type="InterPro" id="IPR034746">
    <property type="entry name" value="POTRA"/>
</dbReference>
<dbReference type="InterPro" id="IPR050487">
    <property type="entry name" value="FtsQ_DivIB"/>
</dbReference>
<dbReference type="Gene3D" id="3.10.20.310">
    <property type="entry name" value="membrane protein fhac"/>
    <property type="match status" value="1"/>
</dbReference>
<dbReference type="GO" id="GO:0043093">
    <property type="term" value="P:FtsZ-dependent cytokinesis"/>
    <property type="evidence" value="ECO:0007669"/>
    <property type="project" value="UniProtKB-UniRule"/>
</dbReference>
<dbReference type="InterPro" id="IPR026580">
    <property type="entry name" value="DivIB"/>
</dbReference>
<dbReference type="InterPro" id="IPR013685">
    <property type="entry name" value="POTRA_FtsQ_type"/>
</dbReference>
<feature type="domain" description="POTRA" evidence="9">
    <location>
        <begin position="50"/>
        <end position="120"/>
    </location>
</feature>
<name>A0A1I2AAG9_9BACI</name>
<dbReference type="Pfam" id="PF08478">
    <property type="entry name" value="POTRA_1"/>
    <property type="match status" value="1"/>
</dbReference>
<dbReference type="PROSITE" id="PS51779">
    <property type="entry name" value="POTRA"/>
    <property type="match status" value="1"/>
</dbReference>
<evidence type="ECO:0000256" key="3">
    <source>
        <dbReference type="ARBA" id="ARBA00022618"/>
    </source>
</evidence>
<dbReference type="OrthoDB" id="1819027at2"/>
<comment type="similarity">
    <text evidence="8">Belongs to the FtsQ/DivIB family. DivIB subfamily.</text>
</comment>
<evidence type="ECO:0000313" key="11">
    <source>
        <dbReference type="Proteomes" id="UP000199516"/>
    </source>
</evidence>
<protein>
    <recommendedName>
        <fullName evidence="8">Cell division protein DivIB</fullName>
    </recommendedName>
</protein>
<dbReference type="GO" id="GO:0032153">
    <property type="term" value="C:cell division site"/>
    <property type="evidence" value="ECO:0007669"/>
    <property type="project" value="UniProtKB-UniRule"/>
</dbReference>
<evidence type="ECO:0000256" key="7">
    <source>
        <dbReference type="ARBA" id="ARBA00023306"/>
    </source>
</evidence>
<comment type="subcellular location">
    <subcellularLocation>
        <location evidence="8">Cell membrane</location>
        <topology evidence="8">Single-pass type II membrane protein</topology>
    </subcellularLocation>
    <subcellularLocation>
        <location evidence="1">Membrane</location>
    </subcellularLocation>
    <text evidence="8">Localizes to the division septum.</text>
</comment>
<dbReference type="Proteomes" id="UP000199516">
    <property type="component" value="Unassembled WGS sequence"/>
</dbReference>
<keyword evidence="3 8" id="KW-0132">Cell division</keyword>
<dbReference type="PANTHER" id="PTHR37820">
    <property type="entry name" value="CELL DIVISION PROTEIN DIVIB"/>
    <property type="match status" value="1"/>
</dbReference>
<dbReference type="GO" id="GO:0005886">
    <property type="term" value="C:plasma membrane"/>
    <property type="evidence" value="ECO:0007669"/>
    <property type="project" value="UniProtKB-SubCell"/>
</dbReference>
<keyword evidence="5 8" id="KW-1133">Transmembrane helix</keyword>
<keyword evidence="6 8" id="KW-0472">Membrane</keyword>